<dbReference type="SUPFAM" id="SSF53474">
    <property type="entry name" value="alpha/beta-Hydrolases"/>
    <property type="match status" value="1"/>
</dbReference>
<dbReference type="Gene3D" id="3.40.50.1820">
    <property type="entry name" value="alpha/beta hydrolase"/>
    <property type="match status" value="1"/>
</dbReference>
<gene>
    <name evidence="2" type="ORF">METZ01_LOCUS166642</name>
</gene>
<dbReference type="PANTHER" id="PTHR43798">
    <property type="entry name" value="MONOACYLGLYCEROL LIPASE"/>
    <property type="match status" value="1"/>
</dbReference>
<name>A0A382BIZ0_9ZZZZ</name>
<dbReference type="GO" id="GO:0046464">
    <property type="term" value="P:acylglycerol catabolic process"/>
    <property type="evidence" value="ECO:0007669"/>
    <property type="project" value="TreeGrafter"/>
</dbReference>
<reference evidence="2" key="1">
    <citation type="submission" date="2018-05" db="EMBL/GenBank/DDBJ databases">
        <authorList>
            <person name="Lanie J.A."/>
            <person name="Ng W.-L."/>
            <person name="Kazmierczak K.M."/>
            <person name="Andrzejewski T.M."/>
            <person name="Davidsen T.M."/>
            <person name="Wayne K.J."/>
            <person name="Tettelin H."/>
            <person name="Glass J.I."/>
            <person name="Rusch D."/>
            <person name="Podicherti R."/>
            <person name="Tsui H.-C.T."/>
            <person name="Winkler M.E."/>
        </authorList>
    </citation>
    <scope>NUCLEOTIDE SEQUENCE</scope>
</reference>
<proteinExistence type="predicted"/>
<dbReference type="AlphaFoldDB" id="A0A382BIZ0"/>
<sequence>MRVCALIMIRSSLTNNSGEEFSYISTHPIEKGIPTFIFFHATGFNGQTYWQLINGLNKKFGGTINFISIDQRGHGLTKAETGSEEFKDWSFYIKDAVEITDKIEGPLYCAGHSMGAIVAAKLSSLKQSKVKKLIMLEPVLYSPYECFRISFMLRLGLRRKAGLVEQAANRRAKFSSREEMVDSYFGRGVFSTWDRSLIEDYVEGGTRDINEEQVELSCAPSWESRTFMASDMDSWSYLKKLNIPSYILCGDILSTFSSRARKAINRLKGDWSVEVFPKASHSLPMEQIDTLIDRIYQFMSK</sequence>
<accession>A0A382BIZ0</accession>
<dbReference type="InterPro" id="IPR029058">
    <property type="entry name" value="AB_hydrolase_fold"/>
</dbReference>
<dbReference type="PANTHER" id="PTHR43798:SF5">
    <property type="entry name" value="MONOACYLGLYCEROL LIPASE ABHD6"/>
    <property type="match status" value="1"/>
</dbReference>
<protein>
    <recommendedName>
        <fullName evidence="1">Serine aminopeptidase S33 domain-containing protein</fullName>
    </recommendedName>
</protein>
<evidence type="ECO:0000259" key="1">
    <source>
        <dbReference type="Pfam" id="PF12146"/>
    </source>
</evidence>
<dbReference type="EMBL" id="UINC01030043">
    <property type="protein sequence ID" value="SVB13788.1"/>
    <property type="molecule type" value="Genomic_DNA"/>
</dbReference>
<feature type="domain" description="Serine aminopeptidase S33" evidence="1">
    <location>
        <begin position="38"/>
        <end position="161"/>
    </location>
</feature>
<dbReference type="Pfam" id="PF12146">
    <property type="entry name" value="Hydrolase_4"/>
    <property type="match status" value="1"/>
</dbReference>
<organism evidence="2">
    <name type="scientific">marine metagenome</name>
    <dbReference type="NCBI Taxonomy" id="408172"/>
    <lineage>
        <taxon>unclassified sequences</taxon>
        <taxon>metagenomes</taxon>
        <taxon>ecological metagenomes</taxon>
    </lineage>
</organism>
<dbReference type="GO" id="GO:0016020">
    <property type="term" value="C:membrane"/>
    <property type="evidence" value="ECO:0007669"/>
    <property type="project" value="TreeGrafter"/>
</dbReference>
<dbReference type="InterPro" id="IPR050266">
    <property type="entry name" value="AB_hydrolase_sf"/>
</dbReference>
<dbReference type="GO" id="GO:0047372">
    <property type="term" value="F:monoacylglycerol lipase activity"/>
    <property type="evidence" value="ECO:0007669"/>
    <property type="project" value="TreeGrafter"/>
</dbReference>
<evidence type="ECO:0000313" key="2">
    <source>
        <dbReference type="EMBL" id="SVB13788.1"/>
    </source>
</evidence>
<dbReference type="InterPro" id="IPR022742">
    <property type="entry name" value="Hydrolase_4"/>
</dbReference>